<dbReference type="STRING" id="1048983.EL17_03745"/>
<dbReference type="Proteomes" id="UP000027821">
    <property type="component" value="Unassembled WGS sequence"/>
</dbReference>
<keyword evidence="3" id="KW-0846">Cobalamin</keyword>
<comment type="similarity">
    <text evidence="2">Belongs to the methylmalonyl-CoA mutase family.</text>
</comment>
<dbReference type="InterPro" id="IPR006099">
    <property type="entry name" value="MeMalonylCoA_mutase_a/b_cat"/>
</dbReference>
<reference evidence="7 8" key="1">
    <citation type="submission" date="2014-04" db="EMBL/GenBank/DDBJ databases">
        <title>Characterization and application of a salt tolerant electro-active bacterium.</title>
        <authorList>
            <person name="Yang L."/>
            <person name="Wei S."/>
            <person name="Tay Q.X.M."/>
        </authorList>
    </citation>
    <scope>NUCLEOTIDE SEQUENCE [LARGE SCALE GENOMIC DNA]</scope>
    <source>
        <strain evidence="7 8">LY1</strain>
    </source>
</reference>
<evidence type="ECO:0000313" key="8">
    <source>
        <dbReference type="Proteomes" id="UP000027821"/>
    </source>
</evidence>
<dbReference type="InterPro" id="IPR016176">
    <property type="entry name" value="Cbl-dep_enz_cat"/>
</dbReference>
<name>A0A074KXV0_9BACT</name>
<feature type="domain" description="Methylmalonyl-CoA mutase alpha/beta chain catalytic" evidence="6">
    <location>
        <begin position="179"/>
        <end position="449"/>
    </location>
</feature>
<dbReference type="PANTHER" id="PTHR48101">
    <property type="entry name" value="METHYLMALONYL-COA MUTASE, MITOCHONDRIAL-RELATED"/>
    <property type="match status" value="1"/>
</dbReference>
<accession>A0A074KXV0</accession>
<organism evidence="7 8">
    <name type="scientific">Anditalea andensis</name>
    <dbReference type="NCBI Taxonomy" id="1048983"/>
    <lineage>
        <taxon>Bacteria</taxon>
        <taxon>Pseudomonadati</taxon>
        <taxon>Bacteroidota</taxon>
        <taxon>Cytophagia</taxon>
        <taxon>Cytophagales</taxon>
        <taxon>Cytophagaceae</taxon>
        <taxon>Anditalea</taxon>
    </lineage>
</organism>
<dbReference type="SUPFAM" id="SSF52242">
    <property type="entry name" value="Cobalamin (vitamin B12)-binding domain"/>
    <property type="match status" value="1"/>
</dbReference>
<dbReference type="GO" id="GO:0046872">
    <property type="term" value="F:metal ion binding"/>
    <property type="evidence" value="ECO:0007669"/>
    <property type="project" value="InterPro"/>
</dbReference>
<protein>
    <recommendedName>
        <fullName evidence="6">Methylmalonyl-CoA mutase alpha/beta chain catalytic domain-containing protein</fullName>
    </recommendedName>
</protein>
<dbReference type="eggNOG" id="COG1884">
    <property type="taxonomic scope" value="Bacteria"/>
</dbReference>
<dbReference type="AlphaFoldDB" id="A0A074KXV0"/>
<comment type="caution">
    <text evidence="7">The sequence shown here is derived from an EMBL/GenBank/DDBJ whole genome shotgun (WGS) entry which is preliminary data.</text>
</comment>
<keyword evidence="8" id="KW-1185">Reference proteome</keyword>
<evidence type="ECO:0000313" key="7">
    <source>
        <dbReference type="EMBL" id="KEO74801.1"/>
    </source>
</evidence>
<evidence type="ECO:0000256" key="1">
    <source>
        <dbReference type="ARBA" id="ARBA00001922"/>
    </source>
</evidence>
<proteinExistence type="inferred from homology"/>
<dbReference type="Pfam" id="PF01642">
    <property type="entry name" value="MM_CoA_mutase"/>
    <property type="match status" value="1"/>
</dbReference>
<dbReference type="OrthoDB" id="9762378at2"/>
<gene>
    <name evidence="7" type="ORF">EL17_03745</name>
</gene>
<evidence type="ECO:0000259" key="6">
    <source>
        <dbReference type="Pfam" id="PF01642"/>
    </source>
</evidence>
<evidence type="ECO:0000256" key="4">
    <source>
        <dbReference type="ARBA" id="ARBA00023235"/>
    </source>
</evidence>
<dbReference type="GO" id="GO:0031419">
    <property type="term" value="F:cobalamin binding"/>
    <property type="evidence" value="ECO:0007669"/>
    <property type="project" value="UniProtKB-KW"/>
</dbReference>
<dbReference type="Gene3D" id="3.40.50.280">
    <property type="entry name" value="Cobalamin-binding domain"/>
    <property type="match status" value="1"/>
</dbReference>
<keyword evidence="4" id="KW-0413">Isomerase</keyword>
<dbReference type="SUPFAM" id="SSF51703">
    <property type="entry name" value="Cobalamin (vitamin B12)-dependent enzymes"/>
    <property type="match status" value="1"/>
</dbReference>
<dbReference type="Gene3D" id="3.20.20.240">
    <property type="entry name" value="Methylmalonyl-CoA mutase"/>
    <property type="match status" value="1"/>
</dbReference>
<dbReference type="InterPro" id="IPR036724">
    <property type="entry name" value="Cobalamin-bd_sf"/>
</dbReference>
<evidence type="ECO:0000256" key="3">
    <source>
        <dbReference type="ARBA" id="ARBA00022628"/>
    </source>
</evidence>
<dbReference type="GO" id="GO:0016866">
    <property type="term" value="F:intramolecular transferase activity"/>
    <property type="evidence" value="ECO:0007669"/>
    <property type="project" value="InterPro"/>
</dbReference>
<evidence type="ECO:0000256" key="5">
    <source>
        <dbReference type="ARBA" id="ARBA00023285"/>
    </source>
</evidence>
<keyword evidence="5" id="KW-0170">Cobalt</keyword>
<dbReference type="EMBL" id="JMIH01000014">
    <property type="protein sequence ID" value="KEO74801.1"/>
    <property type="molecule type" value="Genomic_DNA"/>
</dbReference>
<evidence type="ECO:0000256" key="2">
    <source>
        <dbReference type="ARBA" id="ARBA00008465"/>
    </source>
</evidence>
<dbReference type="PANTHER" id="PTHR48101:SF1">
    <property type="entry name" value="METHYLMALONYL-COA MUTASE, LARGE SUBUNIT"/>
    <property type="match status" value="1"/>
</dbReference>
<sequence>MTENLFNEFPHASKQEWIELATKDLNGQDFERRLITKNVEGFSDYPFYTAEDIAAFSWLQSYNNMSSKPSDLPGMPPRIWHNAVIISVTDLKTAVEEIQFVLDNGADAIVLELEGKVDFHALLKNVLPQYIQIWIKPTRYEPTVLEDFFSWYRHKDIKNTALYGGFLWDFFSQALTYPLEYEAIIHDIHHIHDISRIYPNFKGLCLDASVYHHAGGHAVQDVGYSLALAVDILDSMTARGIAAVDFFKNFFVKSAVGTHYFMELAKIKTLRIAFHQLSKIYEVDIAPADIFIFAETSMWSKSALDPYNNIIRNTSEAMAAIIGGCNTLLVHPHDSAYHQPDTFSKRMARNVSSILKEESYFDKVIDPSAGSYYVSSLINNLYQDALQLLKDTETLGGWWAAYQKHILQETIRQVRKTKHGYLSTRKIIQVGVNQYVNASEDTALEFIMPKEEEYQLYPHTLSDPYIEMKINMEVFFRNFPQYKQIRLLALSPGARPRTEFAKNFFETAGFVVNESKGDFNVLGKTALSIGEHILVLCGTDEDYEKQAVQVTKTMQNSGKLLILAGYPDDLVTALIESGLRTFIHLKTNVTETILQLTEDLKCL</sequence>
<dbReference type="RefSeq" id="WP_035071047.1">
    <property type="nucleotide sequence ID" value="NZ_JMIH01000014.1"/>
</dbReference>
<comment type="cofactor">
    <cofactor evidence="1">
        <name>adenosylcob(III)alamin</name>
        <dbReference type="ChEBI" id="CHEBI:18408"/>
    </cofactor>
</comment>
<dbReference type="eggNOG" id="COG2185">
    <property type="taxonomic scope" value="Bacteria"/>
</dbReference>